<dbReference type="PROSITE" id="PS50995">
    <property type="entry name" value="HTH_MARR_2"/>
    <property type="match status" value="1"/>
</dbReference>
<sequence>MTVTDPLPTAARRRPSPDPSLASDVRIAVNRLSRTLRAQKADTTVSDAQFSALALLHREGAMSLADLSRREGVTPPSMTKTVTALLDRGLLTKDDHGDDRRKVLLCPTPDGDDLVTETRQRRDGWLTPRLAALTPAERKTLTAATDILRRLAAQ</sequence>
<proteinExistence type="predicted"/>
<dbReference type="Proteomes" id="UP001501742">
    <property type="component" value="Unassembled WGS sequence"/>
</dbReference>
<dbReference type="InterPro" id="IPR023187">
    <property type="entry name" value="Tscrpt_reg_MarR-type_CS"/>
</dbReference>
<dbReference type="EMBL" id="BAAAJX010000002">
    <property type="protein sequence ID" value="GAA1491926.1"/>
    <property type="molecule type" value="Genomic_DNA"/>
</dbReference>
<keyword evidence="2" id="KW-0238">DNA-binding</keyword>
<evidence type="ECO:0000313" key="6">
    <source>
        <dbReference type="EMBL" id="GAA1491926.1"/>
    </source>
</evidence>
<keyword evidence="3" id="KW-0804">Transcription</keyword>
<evidence type="ECO:0000256" key="4">
    <source>
        <dbReference type="SAM" id="MobiDB-lite"/>
    </source>
</evidence>
<protein>
    <recommendedName>
        <fullName evidence="5">HTH marR-type domain-containing protein</fullName>
    </recommendedName>
</protein>
<gene>
    <name evidence="6" type="ORF">GCM10009627_02720</name>
</gene>
<dbReference type="InterPro" id="IPR052526">
    <property type="entry name" value="HTH-type_Bedaq_tolerance"/>
</dbReference>
<dbReference type="SMART" id="SM00347">
    <property type="entry name" value="HTH_MARR"/>
    <property type="match status" value="1"/>
</dbReference>
<organism evidence="6 7">
    <name type="scientific">Curtobacterium herbarum</name>
    <dbReference type="NCBI Taxonomy" id="150122"/>
    <lineage>
        <taxon>Bacteria</taxon>
        <taxon>Bacillati</taxon>
        <taxon>Actinomycetota</taxon>
        <taxon>Actinomycetes</taxon>
        <taxon>Micrococcales</taxon>
        <taxon>Microbacteriaceae</taxon>
        <taxon>Curtobacterium</taxon>
    </lineage>
</organism>
<feature type="domain" description="HTH marR-type" evidence="5">
    <location>
        <begin position="18"/>
        <end position="153"/>
    </location>
</feature>
<evidence type="ECO:0000313" key="7">
    <source>
        <dbReference type="Proteomes" id="UP001501742"/>
    </source>
</evidence>
<evidence type="ECO:0000259" key="5">
    <source>
        <dbReference type="PROSITE" id="PS50995"/>
    </source>
</evidence>
<dbReference type="InterPro" id="IPR036388">
    <property type="entry name" value="WH-like_DNA-bd_sf"/>
</dbReference>
<reference evidence="6 7" key="1">
    <citation type="journal article" date="2019" name="Int. J. Syst. Evol. Microbiol.">
        <title>The Global Catalogue of Microorganisms (GCM) 10K type strain sequencing project: providing services to taxonomists for standard genome sequencing and annotation.</title>
        <authorList>
            <consortium name="The Broad Institute Genomics Platform"/>
            <consortium name="The Broad Institute Genome Sequencing Center for Infectious Disease"/>
            <person name="Wu L."/>
            <person name="Ma J."/>
        </authorList>
    </citation>
    <scope>NUCLEOTIDE SEQUENCE [LARGE SCALE GENOMIC DNA]</scope>
    <source>
        <strain evidence="6 7">JCM 12140</strain>
    </source>
</reference>
<dbReference type="PROSITE" id="PS01117">
    <property type="entry name" value="HTH_MARR_1"/>
    <property type="match status" value="1"/>
</dbReference>
<comment type="caution">
    <text evidence="6">The sequence shown here is derived from an EMBL/GenBank/DDBJ whole genome shotgun (WGS) entry which is preliminary data.</text>
</comment>
<dbReference type="PANTHER" id="PTHR39515:SF2">
    <property type="entry name" value="HTH-TYPE TRANSCRIPTIONAL REGULATOR RV0880"/>
    <property type="match status" value="1"/>
</dbReference>
<dbReference type="Gene3D" id="1.10.10.10">
    <property type="entry name" value="Winged helix-like DNA-binding domain superfamily/Winged helix DNA-binding domain"/>
    <property type="match status" value="1"/>
</dbReference>
<dbReference type="InterPro" id="IPR036390">
    <property type="entry name" value="WH_DNA-bd_sf"/>
</dbReference>
<dbReference type="InterPro" id="IPR000835">
    <property type="entry name" value="HTH_MarR-typ"/>
</dbReference>
<evidence type="ECO:0000256" key="2">
    <source>
        <dbReference type="ARBA" id="ARBA00023125"/>
    </source>
</evidence>
<dbReference type="SUPFAM" id="SSF46785">
    <property type="entry name" value="Winged helix' DNA-binding domain"/>
    <property type="match status" value="1"/>
</dbReference>
<evidence type="ECO:0000256" key="3">
    <source>
        <dbReference type="ARBA" id="ARBA00023163"/>
    </source>
</evidence>
<dbReference type="PANTHER" id="PTHR39515">
    <property type="entry name" value="CONSERVED PROTEIN"/>
    <property type="match status" value="1"/>
</dbReference>
<evidence type="ECO:0000256" key="1">
    <source>
        <dbReference type="ARBA" id="ARBA00023015"/>
    </source>
</evidence>
<keyword evidence="7" id="KW-1185">Reference proteome</keyword>
<keyword evidence="1" id="KW-0805">Transcription regulation</keyword>
<dbReference type="Pfam" id="PF01047">
    <property type="entry name" value="MarR"/>
    <property type="match status" value="1"/>
</dbReference>
<feature type="region of interest" description="Disordered" evidence="4">
    <location>
        <begin position="1"/>
        <end position="21"/>
    </location>
</feature>
<name>A0ABN1Z9A9_9MICO</name>
<dbReference type="RefSeq" id="WP_204609321.1">
    <property type="nucleotide sequence ID" value="NZ_BAAAJX010000002.1"/>
</dbReference>
<accession>A0ABN1Z9A9</accession>